<dbReference type="PANTHER" id="PTHR19134:SF449">
    <property type="entry name" value="TYROSINE-PROTEIN PHOSPHATASE 1"/>
    <property type="match status" value="1"/>
</dbReference>
<organism evidence="2 3">
    <name type="scientific">Paralvinella palmiformis</name>
    <dbReference type="NCBI Taxonomy" id="53620"/>
    <lineage>
        <taxon>Eukaryota</taxon>
        <taxon>Metazoa</taxon>
        <taxon>Spiralia</taxon>
        <taxon>Lophotrochozoa</taxon>
        <taxon>Annelida</taxon>
        <taxon>Polychaeta</taxon>
        <taxon>Sedentaria</taxon>
        <taxon>Canalipalpata</taxon>
        <taxon>Terebellida</taxon>
        <taxon>Terebelliformia</taxon>
        <taxon>Alvinellidae</taxon>
        <taxon>Paralvinella</taxon>
    </lineage>
</organism>
<dbReference type="InterPro" id="IPR000242">
    <property type="entry name" value="PTP_cat"/>
</dbReference>
<dbReference type="PANTHER" id="PTHR19134">
    <property type="entry name" value="RECEPTOR-TYPE TYROSINE-PROTEIN PHOSPHATASE"/>
    <property type="match status" value="1"/>
</dbReference>
<reference evidence="2" key="1">
    <citation type="journal article" date="2023" name="Mol. Biol. Evol.">
        <title>Third-Generation Sequencing Reveals the Adaptive Role of the Epigenome in Three Deep-Sea Polychaetes.</title>
        <authorList>
            <person name="Perez M."/>
            <person name="Aroh O."/>
            <person name="Sun Y."/>
            <person name="Lan Y."/>
            <person name="Juniper S.K."/>
            <person name="Young C.R."/>
            <person name="Angers B."/>
            <person name="Qian P.Y."/>
        </authorList>
    </citation>
    <scope>NUCLEOTIDE SEQUENCE</scope>
    <source>
        <strain evidence="2">P08H-3</strain>
    </source>
</reference>
<accession>A0AAD9MQK4</accession>
<evidence type="ECO:0000313" key="3">
    <source>
        <dbReference type="Proteomes" id="UP001208570"/>
    </source>
</evidence>
<dbReference type="InterPro" id="IPR050348">
    <property type="entry name" value="Protein-Tyr_Phosphatase"/>
</dbReference>
<evidence type="ECO:0000313" key="2">
    <source>
        <dbReference type="EMBL" id="KAK2140111.1"/>
    </source>
</evidence>
<gene>
    <name evidence="2" type="ORF">LSH36_1478g00029</name>
</gene>
<dbReference type="Pfam" id="PF00102">
    <property type="entry name" value="Y_phosphatase"/>
    <property type="match status" value="1"/>
</dbReference>
<dbReference type="SMART" id="SM00194">
    <property type="entry name" value="PTPc"/>
    <property type="match status" value="1"/>
</dbReference>
<feature type="domain" description="Tyrosine-protein phosphatase" evidence="1">
    <location>
        <begin position="17"/>
        <end position="177"/>
    </location>
</feature>
<feature type="non-terminal residue" evidence="2">
    <location>
        <position position="1"/>
    </location>
</feature>
<dbReference type="AlphaFoldDB" id="A0AAD9MQK4"/>
<protein>
    <recommendedName>
        <fullName evidence="1">Tyrosine-protein phosphatase domain-containing protein</fullName>
    </recommendedName>
</protein>
<dbReference type="Proteomes" id="UP001208570">
    <property type="component" value="Unassembled WGS sequence"/>
</dbReference>
<dbReference type="EMBL" id="JAODUP010001479">
    <property type="protein sequence ID" value="KAK2140111.1"/>
    <property type="molecule type" value="Genomic_DNA"/>
</dbReference>
<dbReference type="InterPro" id="IPR029021">
    <property type="entry name" value="Prot-tyrosine_phosphatase-like"/>
</dbReference>
<dbReference type="SUPFAM" id="SSF52799">
    <property type="entry name" value="(Phosphotyrosine protein) phosphatases II"/>
    <property type="match status" value="1"/>
</dbReference>
<dbReference type="PROSITE" id="PS50055">
    <property type="entry name" value="TYR_PHOSPHATASE_PTP"/>
    <property type="match status" value="1"/>
</dbReference>
<evidence type="ECO:0000259" key="1">
    <source>
        <dbReference type="PROSITE" id="PS50055"/>
    </source>
</evidence>
<name>A0AAD9MQK4_9ANNE</name>
<sequence length="177" mass="20496">FATVYDQEPDEALLSHIQDELQILKELKEPADDAERYGHKSENINKNRNYELIPHNAHGLFLSRSKTGNYINAVSVDSFKAHDSYIVTQMPLPDTINDFWQLIIEQGCQAIVMLNDMSTEDKTCLRYWPKDEHTKEHYGQVEVELTSVNVEDFLIIRDLKVTEIAKVQFSQLQIITN</sequence>
<keyword evidence="3" id="KW-1185">Reference proteome</keyword>
<dbReference type="GO" id="GO:0004725">
    <property type="term" value="F:protein tyrosine phosphatase activity"/>
    <property type="evidence" value="ECO:0007669"/>
    <property type="project" value="InterPro"/>
</dbReference>
<comment type="caution">
    <text evidence="2">The sequence shown here is derived from an EMBL/GenBank/DDBJ whole genome shotgun (WGS) entry which is preliminary data.</text>
</comment>
<dbReference type="Gene3D" id="3.90.190.10">
    <property type="entry name" value="Protein tyrosine phosphatase superfamily"/>
    <property type="match status" value="1"/>
</dbReference>
<proteinExistence type="predicted"/>